<reference evidence="1" key="1">
    <citation type="journal article" date="2023" name="Mol. Phylogenet. Evol.">
        <title>Genome-scale phylogeny and comparative genomics of the fungal order Sordariales.</title>
        <authorList>
            <person name="Hensen N."/>
            <person name="Bonometti L."/>
            <person name="Westerberg I."/>
            <person name="Brannstrom I.O."/>
            <person name="Guillou S."/>
            <person name="Cros-Aarteil S."/>
            <person name="Calhoun S."/>
            <person name="Haridas S."/>
            <person name="Kuo A."/>
            <person name="Mondo S."/>
            <person name="Pangilinan J."/>
            <person name="Riley R."/>
            <person name="LaButti K."/>
            <person name="Andreopoulos B."/>
            <person name="Lipzen A."/>
            <person name="Chen C."/>
            <person name="Yan M."/>
            <person name="Daum C."/>
            <person name="Ng V."/>
            <person name="Clum A."/>
            <person name="Steindorff A."/>
            <person name="Ohm R.A."/>
            <person name="Martin F."/>
            <person name="Silar P."/>
            <person name="Natvig D.O."/>
            <person name="Lalanne C."/>
            <person name="Gautier V."/>
            <person name="Ament-Velasquez S.L."/>
            <person name="Kruys A."/>
            <person name="Hutchinson M.I."/>
            <person name="Powell A.J."/>
            <person name="Barry K."/>
            <person name="Miller A.N."/>
            <person name="Grigoriev I.V."/>
            <person name="Debuchy R."/>
            <person name="Gladieux P."/>
            <person name="Hiltunen Thoren M."/>
            <person name="Johannesson H."/>
        </authorList>
    </citation>
    <scope>NUCLEOTIDE SEQUENCE</scope>
    <source>
        <strain evidence="1">CBS 532.94</strain>
    </source>
</reference>
<dbReference type="AlphaFoldDB" id="A0AAN7HDZ0"/>
<evidence type="ECO:0000313" key="2">
    <source>
        <dbReference type="Proteomes" id="UP001303760"/>
    </source>
</evidence>
<dbReference type="EMBL" id="MU860183">
    <property type="protein sequence ID" value="KAK4236584.1"/>
    <property type="molecule type" value="Genomic_DNA"/>
</dbReference>
<sequence length="80" mass="8657">MSGFIPLRDIESSGLGQLPLEYPFFPVNGEGIRTLPGIPGVRCKKCAENGKEVWVVPGLYCPECQTPAPDDSLAHSCHDD</sequence>
<name>A0AAN7HDZ0_9PEZI</name>
<accession>A0AAN7HDZ0</accession>
<proteinExistence type="predicted"/>
<keyword evidence="2" id="KW-1185">Reference proteome</keyword>
<dbReference type="Proteomes" id="UP001303760">
    <property type="component" value="Unassembled WGS sequence"/>
</dbReference>
<comment type="caution">
    <text evidence="1">The sequence shown here is derived from an EMBL/GenBank/DDBJ whole genome shotgun (WGS) entry which is preliminary data.</text>
</comment>
<organism evidence="1 2">
    <name type="scientific">Achaetomium macrosporum</name>
    <dbReference type="NCBI Taxonomy" id="79813"/>
    <lineage>
        <taxon>Eukaryota</taxon>
        <taxon>Fungi</taxon>
        <taxon>Dikarya</taxon>
        <taxon>Ascomycota</taxon>
        <taxon>Pezizomycotina</taxon>
        <taxon>Sordariomycetes</taxon>
        <taxon>Sordariomycetidae</taxon>
        <taxon>Sordariales</taxon>
        <taxon>Chaetomiaceae</taxon>
        <taxon>Achaetomium</taxon>
    </lineage>
</organism>
<evidence type="ECO:0000313" key="1">
    <source>
        <dbReference type="EMBL" id="KAK4236584.1"/>
    </source>
</evidence>
<protein>
    <submittedName>
        <fullName evidence="1">Uncharacterized protein</fullName>
    </submittedName>
</protein>
<gene>
    <name evidence="1" type="ORF">C8A03DRAFT_16775</name>
</gene>
<reference evidence="1" key="2">
    <citation type="submission" date="2023-05" db="EMBL/GenBank/DDBJ databases">
        <authorList>
            <consortium name="Lawrence Berkeley National Laboratory"/>
            <person name="Steindorff A."/>
            <person name="Hensen N."/>
            <person name="Bonometti L."/>
            <person name="Westerberg I."/>
            <person name="Brannstrom I.O."/>
            <person name="Guillou S."/>
            <person name="Cros-Aarteil S."/>
            <person name="Calhoun S."/>
            <person name="Haridas S."/>
            <person name="Kuo A."/>
            <person name="Mondo S."/>
            <person name="Pangilinan J."/>
            <person name="Riley R."/>
            <person name="Labutti K."/>
            <person name="Andreopoulos B."/>
            <person name="Lipzen A."/>
            <person name="Chen C."/>
            <person name="Yanf M."/>
            <person name="Daum C."/>
            <person name="Ng V."/>
            <person name="Clum A."/>
            <person name="Ohm R."/>
            <person name="Martin F."/>
            <person name="Silar P."/>
            <person name="Natvig D."/>
            <person name="Lalanne C."/>
            <person name="Gautier V."/>
            <person name="Ament-Velasquez S.L."/>
            <person name="Kruys A."/>
            <person name="Hutchinson M.I."/>
            <person name="Powell A.J."/>
            <person name="Barry K."/>
            <person name="Miller A.N."/>
            <person name="Grigoriev I.V."/>
            <person name="Debuchy R."/>
            <person name="Gladieux P."/>
            <person name="Thoren M.H."/>
            <person name="Johannesson H."/>
        </authorList>
    </citation>
    <scope>NUCLEOTIDE SEQUENCE</scope>
    <source>
        <strain evidence="1">CBS 532.94</strain>
    </source>
</reference>